<evidence type="ECO:0000313" key="2">
    <source>
        <dbReference type="Proteomes" id="UP001205920"/>
    </source>
</evidence>
<gene>
    <name evidence="1" type="ORF">JMN37_02455</name>
</gene>
<name>A0AAW5HWE2_9CORY</name>
<accession>A0AAW5HWE2</accession>
<proteinExistence type="predicted"/>
<organism evidence="1 2">
    <name type="scientific">Corynebacterium lipophilum</name>
    <dbReference type="NCBI Taxonomy" id="2804918"/>
    <lineage>
        <taxon>Bacteria</taxon>
        <taxon>Bacillati</taxon>
        <taxon>Actinomycetota</taxon>
        <taxon>Actinomycetes</taxon>
        <taxon>Mycobacteriales</taxon>
        <taxon>Corynebacteriaceae</taxon>
        <taxon>Corynebacterium</taxon>
    </lineage>
</organism>
<dbReference type="EMBL" id="JAEUWV010000002">
    <property type="protein sequence ID" value="MCO6393852.1"/>
    <property type="molecule type" value="Genomic_DNA"/>
</dbReference>
<keyword evidence="2" id="KW-1185">Reference proteome</keyword>
<sequence length="111" mass="11967">MVNTVNTVHNKGVSLNVDAVRSYFADAISAYEDTATDFARQQPDLGADDFGAGFALQGQRITAAVQAVYADSLRLLQERTQQWEGIRSLAQEVRDADEDATDGISGVGSAW</sequence>
<dbReference type="Proteomes" id="UP001205920">
    <property type="component" value="Unassembled WGS sequence"/>
</dbReference>
<protein>
    <recommendedName>
        <fullName evidence="3">WXG100 family type VII secretion target</fullName>
    </recommendedName>
</protein>
<evidence type="ECO:0008006" key="3">
    <source>
        <dbReference type="Google" id="ProtNLM"/>
    </source>
</evidence>
<reference evidence="1 2" key="1">
    <citation type="submission" date="2021-01" db="EMBL/GenBank/DDBJ databases">
        <title>Identification and Characterization of Corynebacterium sp.</title>
        <authorList>
            <person name="Luo Q."/>
            <person name="Qu P."/>
            <person name="Chen Q."/>
        </authorList>
    </citation>
    <scope>NUCLEOTIDE SEQUENCE [LARGE SCALE GENOMIC DNA]</scope>
    <source>
        <strain evidence="1 2">MC-18</strain>
    </source>
</reference>
<evidence type="ECO:0000313" key="1">
    <source>
        <dbReference type="EMBL" id="MCO6393852.1"/>
    </source>
</evidence>
<dbReference type="AlphaFoldDB" id="A0AAW5HWE2"/>
<dbReference type="RefSeq" id="WP_070975820.1">
    <property type="nucleotide sequence ID" value="NZ_JAEUWV010000002.1"/>
</dbReference>
<comment type="caution">
    <text evidence="1">The sequence shown here is derived from an EMBL/GenBank/DDBJ whole genome shotgun (WGS) entry which is preliminary data.</text>
</comment>